<evidence type="ECO:0000313" key="11">
    <source>
        <dbReference type="EMBL" id="CAA9510261.1"/>
    </source>
</evidence>
<evidence type="ECO:0000256" key="6">
    <source>
        <dbReference type="ARBA" id="ARBA00022840"/>
    </source>
</evidence>
<evidence type="ECO:0000256" key="8">
    <source>
        <dbReference type="ARBA" id="ARBA00023264"/>
    </source>
</evidence>
<evidence type="ECO:0000256" key="1">
    <source>
        <dbReference type="ARBA" id="ARBA00001946"/>
    </source>
</evidence>
<proteinExistence type="inferred from homology"/>
<keyword evidence="4" id="KW-0547">Nucleotide-binding</keyword>
<dbReference type="AlphaFoldDB" id="A0A6J4T0Y2"/>
<evidence type="ECO:0000256" key="4">
    <source>
        <dbReference type="ARBA" id="ARBA00022741"/>
    </source>
</evidence>
<comment type="similarity">
    <text evidence="2">Belongs to the diacylglycerol/lipid kinase family.</text>
</comment>
<dbReference type="PROSITE" id="PS50146">
    <property type="entry name" value="DAGK"/>
    <property type="match status" value="1"/>
</dbReference>
<organism evidence="11">
    <name type="scientific">uncultured Rubrobacteraceae bacterium</name>
    <dbReference type="NCBI Taxonomy" id="349277"/>
    <lineage>
        <taxon>Bacteria</taxon>
        <taxon>Bacillati</taxon>
        <taxon>Actinomycetota</taxon>
        <taxon>Rubrobacteria</taxon>
        <taxon>Rubrobacterales</taxon>
        <taxon>Rubrobacteraceae</taxon>
        <taxon>environmental samples</taxon>
    </lineage>
</organism>
<reference evidence="11" key="1">
    <citation type="submission" date="2020-02" db="EMBL/GenBank/DDBJ databases">
        <authorList>
            <person name="Meier V. D."/>
        </authorList>
    </citation>
    <scope>NUCLEOTIDE SEQUENCE</scope>
    <source>
        <strain evidence="11">AVDCRST_MAG05</strain>
    </source>
</reference>
<dbReference type="Pfam" id="PF00781">
    <property type="entry name" value="DAGK_cat"/>
    <property type="match status" value="1"/>
</dbReference>
<dbReference type="SUPFAM" id="SSF111331">
    <property type="entry name" value="NAD kinase/diacylglycerol kinase-like"/>
    <property type="match status" value="1"/>
</dbReference>
<dbReference type="GO" id="GO:0016301">
    <property type="term" value="F:kinase activity"/>
    <property type="evidence" value="ECO:0007669"/>
    <property type="project" value="UniProtKB-KW"/>
</dbReference>
<keyword evidence="8" id="KW-1208">Phospholipid metabolism</keyword>
<dbReference type="PANTHER" id="PTHR12358:SF54">
    <property type="entry name" value="SPHINGOSINE KINASE RELATED PROTEIN"/>
    <property type="match status" value="1"/>
</dbReference>
<evidence type="ECO:0000256" key="3">
    <source>
        <dbReference type="ARBA" id="ARBA00022679"/>
    </source>
</evidence>
<evidence type="ECO:0000259" key="10">
    <source>
        <dbReference type="PROSITE" id="PS50146"/>
    </source>
</evidence>
<dbReference type="InterPro" id="IPR017438">
    <property type="entry name" value="ATP-NAD_kinase_N"/>
</dbReference>
<dbReference type="Gene3D" id="3.40.50.10330">
    <property type="entry name" value="Probable inorganic polyphosphate/atp-NAD kinase, domain 1"/>
    <property type="match status" value="1"/>
</dbReference>
<dbReference type="InterPro" id="IPR050187">
    <property type="entry name" value="Lipid_Phosphate_FormReg"/>
</dbReference>
<keyword evidence="7" id="KW-0594">Phospholipid biosynthesis</keyword>
<dbReference type="SMART" id="SM00046">
    <property type="entry name" value="DAGKc"/>
    <property type="match status" value="1"/>
</dbReference>
<dbReference type="InterPro" id="IPR001206">
    <property type="entry name" value="Diacylglycerol_kinase_cat_dom"/>
</dbReference>
<evidence type="ECO:0000256" key="5">
    <source>
        <dbReference type="ARBA" id="ARBA00022777"/>
    </source>
</evidence>
<dbReference type="GO" id="GO:0008654">
    <property type="term" value="P:phospholipid biosynthetic process"/>
    <property type="evidence" value="ECO:0007669"/>
    <property type="project" value="UniProtKB-KW"/>
</dbReference>
<name>A0A6J4T0Y2_9ACTN</name>
<dbReference type="PANTHER" id="PTHR12358">
    <property type="entry name" value="SPHINGOSINE KINASE"/>
    <property type="match status" value="1"/>
</dbReference>
<sequence>MQPSENPTNPPHNHARRGQPNDEGRGVRSGAVIIGNPNSGSAGDEGYLEGFADTLRAGGLTVEVLNTERPDHATELAAAAGDRLIIAAGGDGTVNEVLNGLSKGATLGILPLGTANVLARELGLPLEPGGACERILSGEAIRMDVGVATDEAGAERRFACMAGIGFDAEVVKEVGSRLKRYLRSLAFPLVALKVYLRGGRPELHIKDDEKTHAVEYAVVANGQYYGGDFETAEEASLTSGELQVVLVDKVGRLARPDVLAHILAKRPLDRTMRSFASRAVRAESPDGRRVPVQIDGEVWGHLPMSFRIEPGALEVIR</sequence>
<dbReference type="EMBL" id="CADCVM010000330">
    <property type="protein sequence ID" value="CAA9510261.1"/>
    <property type="molecule type" value="Genomic_DNA"/>
</dbReference>
<dbReference type="Gene3D" id="2.60.200.40">
    <property type="match status" value="1"/>
</dbReference>
<dbReference type="InterPro" id="IPR005218">
    <property type="entry name" value="Diacylglycerol/lipid_kinase"/>
</dbReference>
<evidence type="ECO:0000256" key="7">
    <source>
        <dbReference type="ARBA" id="ARBA00023209"/>
    </source>
</evidence>
<gene>
    <name evidence="11" type="ORF">AVDCRST_MAG05-2973</name>
</gene>
<dbReference type="InterPro" id="IPR045540">
    <property type="entry name" value="YegS/DAGK_C"/>
</dbReference>
<keyword evidence="3" id="KW-0808">Transferase</keyword>
<comment type="cofactor">
    <cofactor evidence="1">
        <name>Mg(2+)</name>
        <dbReference type="ChEBI" id="CHEBI:18420"/>
    </cofactor>
</comment>
<evidence type="ECO:0000256" key="9">
    <source>
        <dbReference type="SAM" id="MobiDB-lite"/>
    </source>
</evidence>
<dbReference type="GO" id="GO:0005524">
    <property type="term" value="F:ATP binding"/>
    <property type="evidence" value="ECO:0007669"/>
    <property type="project" value="UniProtKB-KW"/>
</dbReference>
<dbReference type="NCBIfam" id="TIGR00147">
    <property type="entry name" value="YegS/Rv2252/BmrU family lipid kinase"/>
    <property type="match status" value="1"/>
</dbReference>
<keyword evidence="7" id="KW-0443">Lipid metabolism</keyword>
<keyword evidence="6" id="KW-0067">ATP-binding</keyword>
<feature type="domain" description="DAGKc" evidence="10">
    <location>
        <begin position="26"/>
        <end position="152"/>
    </location>
</feature>
<keyword evidence="5 11" id="KW-0418">Kinase</keyword>
<dbReference type="InterPro" id="IPR016064">
    <property type="entry name" value="NAD/diacylglycerol_kinase_sf"/>
</dbReference>
<feature type="region of interest" description="Disordered" evidence="9">
    <location>
        <begin position="1"/>
        <end position="45"/>
    </location>
</feature>
<accession>A0A6J4T0Y2</accession>
<evidence type="ECO:0000256" key="2">
    <source>
        <dbReference type="ARBA" id="ARBA00005983"/>
    </source>
</evidence>
<keyword evidence="7" id="KW-0444">Lipid biosynthesis</keyword>
<protein>
    <submittedName>
        <fullName evidence="11">Transcription regulator [contains diacylglycerol kinase catalytic domain]</fullName>
    </submittedName>
</protein>
<dbReference type="Pfam" id="PF19279">
    <property type="entry name" value="YegS_C"/>
    <property type="match status" value="1"/>
</dbReference>